<evidence type="ECO:0000313" key="7">
    <source>
        <dbReference type="Proteomes" id="UP000033483"/>
    </source>
</evidence>
<dbReference type="PANTHER" id="PTHR13200:SF0">
    <property type="entry name" value="EEF1A LYSINE METHYLTRANSFERASE 1"/>
    <property type="match status" value="1"/>
</dbReference>
<sequence length="242" mass="27079">MTNPNNSPSTLSAHALAALAEFNSEKDAREAQFARLREAAETDAAARSAAGPLSMDAFGEDWNESQFWYSDATARTLAQQLLAGATADMTLAVVSAPSVFVAIKNIVREQPDLVVPRLVLLEHDNRFGVFPEFVFYDFQQPFKLPLELKGSVDRVICDPPFLSEDCQTKAAMTVRWLCKPDPAPKKMVLCTGERMEALALRLYRSLGVQTTTFEPAHARGLSNEFYCYANFECDDWKWKQQQ</sequence>
<comment type="similarity">
    <text evidence="5">Belongs to the class I-like SAM-binding methyltransferase superfamily. EFM5 family.</text>
</comment>
<dbReference type="PANTHER" id="PTHR13200">
    <property type="entry name" value="EEF1A LYSINE METHYLTRANSFERASE 1"/>
    <property type="match status" value="1"/>
</dbReference>
<dbReference type="HAMAP" id="MF_03187">
    <property type="entry name" value="Methyltr_EFM5"/>
    <property type="match status" value="1"/>
</dbReference>
<evidence type="ECO:0000256" key="2">
    <source>
        <dbReference type="ARBA" id="ARBA00022490"/>
    </source>
</evidence>
<evidence type="ECO:0000256" key="5">
    <source>
        <dbReference type="HAMAP-Rule" id="MF_03187"/>
    </source>
</evidence>
<keyword evidence="7" id="KW-1185">Reference proteome</keyword>
<dbReference type="GO" id="GO:0005737">
    <property type="term" value="C:cytoplasm"/>
    <property type="evidence" value="ECO:0007669"/>
    <property type="project" value="UniProtKB-SubCell"/>
</dbReference>
<reference evidence="6 7" key="1">
    <citation type="submission" date="2015-03" db="EMBL/GenBank/DDBJ databases">
        <authorList>
            <person name="Radwan O."/>
            <person name="Al-Naeli F.A."/>
            <person name="Rendon G.A."/>
            <person name="Fields C."/>
        </authorList>
    </citation>
    <scope>NUCLEOTIDE SEQUENCE [LARGE SCALE GENOMIC DNA]</scope>
    <source>
        <strain evidence="6">CR-DP1</strain>
    </source>
</reference>
<gene>
    <name evidence="5" type="primary">EFM5</name>
    <name evidence="6" type="ORF">TD95_002102</name>
</gene>
<dbReference type="InterPro" id="IPR041370">
    <property type="entry name" value="Mlase_EEF1AKMT1/ZCCHC4"/>
</dbReference>
<dbReference type="EC" id="2.1.1.-" evidence="5"/>
<keyword evidence="3 5" id="KW-0489">Methyltransferase</keyword>
<keyword evidence="2 5" id="KW-0963">Cytoplasm</keyword>
<name>A0A0F4Z9Q3_9PEZI</name>
<evidence type="ECO:0000313" key="6">
    <source>
        <dbReference type="EMBL" id="KKA27214.1"/>
    </source>
</evidence>
<evidence type="ECO:0000256" key="3">
    <source>
        <dbReference type="ARBA" id="ARBA00022603"/>
    </source>
</evidence>
<dbReference type="Pfam" id="PF10237">
    <property type="entry name" value="N6-adenineMlase"/>
    <property type="match status" value="1"/>
</dbReference>
<evidence type="ECO:0000256" key="1">
    <source>
        <dbReference type="ARBA" id="ARBA00004496"/>
    </source>
</evidence>
<proteinExistence type="inferred from homology"/>
<comment type="function">
    <text evidence="5">S-adenosyl-L-methionine-dependent protein-lysine N-methyltransferase that trimethylates elongation factor 1-alpha at 'Lys-79'.</text>
</comment>
<dbReference type="PROSITE" id="PS00092">
    <property type="entry name" value="N6_MTASE"/>
    <property type="match status" value="1"/>
</dbReference>
<dbReference type="InterPro" id="IPR002052">
    <property type="entry name" value="DNA_methylase_N6_adenine_CS"/>
</dbReference>
<organism evidence="6 7">
    <name type="scientific">Thielaviopsis punctulata</name>
    <dbReference type="NCBI Taxonomy" id="72032"/>
    <lineage>
        <taxon>Eukaryota</taxon>
        <taxon>Fungi</taxon>
        <taxon>Dikarya</taxon>
        <taxon>Ascomycota</taxon>
        <taxon>Pezizomycotina</taxon>
        <taxon>Sordariomycetes</taxon>
        <taxon>Hypocreomycetidae</taxon>
        <taxon>Microascales</taxon>
        <taxon>Ceratocystidaceae</taxon>
        <taxon>Thielaviopsis</taxon>
    </lineage>
</organism>
<accession>A0A0F4Z9Q3</accession>
<comment type="subcellular location">
    <subcellularLocation>
        <location evidence="1 5">Cytoplasm</location>
    </subcellularLocation>
</comment>
<dbReference type="GO" id="GO:0003676">
    <property type="term" value="F:nucleic acid binding"/>
    <property type="evidence" value="ECO:0007669"/>
    <property type="project" value="InterPro"/>
</dbReference>
<protein>
    <recommendedName>
        <fullName evidence="5">Protein-lysine N-methyltransferase EFM5</fullName>
        <ecNumber evidence="5">2.1.1.-</ecNumber>
    </recommendedName>
    <alternativeName>
        <fullName evidence="5">Elongation factor methyltransferase 5</fullName>
    </alternativeName>
</protein>
<comment type="caution">
    <text evidence="6">The sequence shown here is derived from an EMBL/GenBank/DDBJ whole genome shotgun (WGS) entry which is preliminary data.</text>
</comment>
<dbReference type="GO" id="GO:0016279">
    <property type="term" value="F:protein-lysine N-methyltransferase activity"/>
    <property type="evidence" value="ECO:0007669"/>
    <property type="project" value="UniProtKB-UniRule"/>
</dbReference>
<evidence type="ECO:0000256" key="4">
    <source>
        <dbReference type="ARBA" id="ARBA00022679"/>
    </source>
</evidence>
<keyword evidence="4 5" id="KW-0808">Transferase</keyword>
<dbReference type="OrthoDB" id="206354at2759"/>
<dbReference type="InterPro" id="IPR019369">
    <property type="entry name" value="Efm5/EEF1AKMT1"/>
</dbReference>
<dbReference type="AlphaFoldDB" id="A0A0F4Z9Q3"/>
<dbReference type="Proteomes" id="UP000033483">
    <property type="component" value="Unassembled WGS sequence"/>
</dbReference>
<dbReference type="GO" id="GO:0032259">
    <property type="term" value="P:methylation"/>
    <property type="evidence" value="ECO:0007669"/>
    <property type="project" value="UniProtKB-KW"/>
</dbReference>
<dbReference type="EMBL" id="LAEV01001859">
    <property type="protein sequence ID" value="KKA27214.1"/>
    <property type="molecule type" value="Genomic_DNA"/>
</dbReference>